<dbReference type="Proteomes" id="UP000030693">
    <property type="component" value="Unassembled WGS sequence"/>
</dbReference>
<evidence type="ECO:0000256" key="1">
    <source>
        <dbReference type="SAM" id="Coils"/>
    </source>
</evidence>
<feature type="region of interest" description="Disordered" evidence="2">
    <location>
        <begin position="470"/>
        <end position="514"/>
    </location>
</feature>
<organism evidence="3">
    <name type="scientific">Fonticula alba</name>
    <name type="common">Slime mold</name>
    <dbReference type="NCBI Taxonomy" id="691883"/>
    <lineage>
        <taxon>Eukaryota</taxon>
        <taxon>Rotosphaerida</taxon>
        <taxon>Fonticulaceae</taxon>
        <taxon>Fonticula</taxon>
    </lineage>
</organism>
<name>A0A058Z017_FONAL</name>
<dbReference type="AlphaFoldDB" id="A0A058Z017"/>
<dbReference type="RefSeq" id="XP_009498021.1">
    <property type="nucleotide sequence ID" value="XM_009499746.1"/>
</dbReference>
<keyword evidence="4" id="KW-1185">Reference proteome</keyword>
<sequence>MASVAMSDPSASATSTAPDRQVPVSFKKAVLRHAKQRKQAQHASPEGGTATQPSTPGEPATLAAPLPAVAPPPPAGERFPGGAPAVFDIATLFRPGLAPGPGTASVPAPAPAPAPAPVTAPAAAELPSEQAVALAHAMAALAKRHEAAQARIRTLEQALAEAHTGPPSAPGPGPSPVEEQLRAEAADAMRRLDEERARRIRLEEELAGRQDDLRDLRRARQEAEAALAEALAAGPGPGAGPDPAEADRLAGRLAAAEAAAAAAQQEAADLRAALDSERQAHERTRAETQHLLEDSRGLVDERAELHQRFHQLTDDKLAAVQAQQAAEARVRQLEREATSLREAAAHGGTLAAAHAALEEQLAQYRRALAEAEARAGGLDARAVAAERALQAAGQQAAQQQADAGGLAGALTAERQHAALLARERDQVLAERDAGLRHAAELAERLEAATRERDTFRELLLQSTVAAGGGASTGPAGALGGTSPSDASPLAGDGGDADEPDAQDPGAPSPVAIPAAGTPLLLHSLQEERDALRARIVQLERKLASFAPGGGGGSSSGSSGSSSSSPGPGRAPQEADPMAEATDRANSVEVLLEQAERQRDALQARLDALQSSSAAALESEFTRGQALAEALAQGAAERDRLEADLRHAQHQIQELVKDTEKIPEFIRLYHRQRDALKARSVANAQHIEELASLCGKQRDEIDRLNGDLARMRQELATTRAGRHGNPNGTETGAAAPSEDPDRQAPDHEHGHEHGHEHEPSPAVTAEPGAPELASQAADLLQRVRHSQDAYQAARETLAEQSITSSRIVFTPCPGCHGPAIDV</sequence>
<feature type="region of interest" description="Disordered" evidence="2">
    <location>
        <begin position="715"/>
        <end position="767"/>
    </location>
</feature>
<feature type="region of interest" description="Disordered" evidence="2">
    <location>
        <begin position="544"/>
        <end position="584"/>
    </location>
</feature>
<keyword evidence="1" id="KW-0175">Coiled coil</keyword>
<dbReference type="PANTHER" id="PTHR23159:SF31">
    <property type="entry name" value="CENTROSOME-ASSOCIATED PROTEIN CEP250 ISOFORM X1"/>
    <property type="match status" value="1"/>
</dbReference>
<evidence type="ECO:0000313" key="3">
    <source>
        <dbReference type="EMBL" id="KCV67580.1"/>
    </source>
</evidence>
<feature type="compositionally biased region" description="Gly residues" evidence="2">
    <location>
        <begin position="470"/>
        <end position="479"/>
    </location>
</feature>
<dbReference type="PANTHER" id="PTHR23159">
    <property type="entry name" value="CENTROSOMAL PROTEIN 2"/>
    <property type="match status" value="1"/>
</dbReference>
<feature type="compositionally biased region" description="Low complexity" evidence="2">
    <location>
        <begin position="480"/>
        <end position="490"/>
    </location>
</feature>
<evidence type="ECO:0000256" key="2">
    <source>
        <dbReference type="SAM" id="MobiDB-lite"/>
    </source>
</evidence>
<feature type="region of interest" description="Disordered" evidence="2">
    <location>
        <begin position="1"/>
        <end position="122"/>
    </location>
</feature>
<gene>
    <name evidence="3" type="ORF">H696_05977</name>
</gene>
<protein>
    <submittedName>
        <fullName evidence="3">Uncharacterized protein</fullName>
    </submittedName>
</protein>
<feature type="coiled-coil region" evidence="1">
    <location>
        <begin position="316"/>
        <end position="388"/>
    </location>
</feature>
<feature type="compositionally biased region" description="Basic and acidic residues" evidence="2">
    <location>
        <begin position="738"/>
        <end position="758"/>
    </location>
</feature>
<feature type="compositionally biased region" description="Basic residues" evidence="2">
    <location>
        <begin position="29"/>
        <end position="40"/>
    </location>
</feature>
<feature type="coiled-coil region" evidence="1">
    <location>
        <begin position="138"/>
        <end position="287"/>
    </location>
</feature>
<proteinExistence type="predicted"/>
<feature type="compositionally biased region" description="Low complexity" evidence="2">
    <location>
        <begin position="1"/>
        <end position="19"/>
    </location>
</feature>
<feature type="compositionally biased region" description="Low complexity" evidence="2">
    <location>
        <begin position="55"/>
        <end position="67"/>
    </location>
</feature>
<accession>A0A058Z017</accession>
<feature type="compositionally biased region" description="Pro residues" evidence="2">
    <location>
        <begin position="108"/>
        <end position="118"/>
    </location>
</feature>
<feature type="compositionally biased region" description="Low complexity" evidence="2">
    <location>
        <begin position="555"/>
        <end position="567"/>
    </location>
</feature>
<reference evidence="3" key="1">
    <citation type="submission" date="2013-04" db="EMBL/GenBank/DDBJ databases">
        <title>The Genome Sequence of Fonticula alba ATCC 38817.</title>
        <authorList>
            <consortium name="The Broad Institute Genomics Platform"/>
            <person name="Russ C."/>
            <person name="Cuomo C."/>
            <person name="Burger G."/>
            <person name="Gray M.W."/>
            <person name="Holland P.W.H."/>
            <person name="King N."/>
            <person name="Lang F.B.F."/>
            <person name="Roger A.J."/>
            <person name="Ruiz-Trillo I."/>
            <person name="Brown M."/>
            <person name="Walker B."/>
            <person name="Young S."/>
            <person name="Zeng Q."/>
            <person name="Gargeya S."/>
            <person name="Fitzgerald M."/>
            <person name="Haas B."/>
            <person name="Abouelleil A."/>
            <person name="Allen A.W."/>
            <person name="Alvarado L."/>
            <person name="Arachchi H.M."/>
            <person name="Berlin A.M."/>
            <person name="Chapman S.B."/>
            <person name="Gainer-Dewar J."/>
            <person name="Goldberg J."/>
            <person name="Griggs A."/>
            <person name="Gujja S."/>
            <person name="Hansen M."/>
            <person name="Howarth C."/>
            <person name="Imamovic A."/>
            <person name="Ireland A."/>
            <person name="Larimer J."/>
            <person name="McCowan C."/>
            <person name="Murphy C."/>
            <person name="Pearson M."/>
            <person name="Poon T.W."/>
            <person name="Priest M."/>
            <person name="Roberts A."/>
            <person name="Saif S."/>
            <person name="Shea T."/>
            <person name="Sisk P."/>
            <person name="Sykes S."/>
            <person name="Wortman J."/>
            <person name="Nusbaum C."/>
            <person name="Birren B."/>
        </authorList>
    </citation>
    <scope>NUCLEOTIDE SEQUENCE [LARGE SCALE GENOMIC DNA]</scope>
    <source>
        <strain evidence="3">ATCC 38817</strain>
    </source>
</reference>
<dbReference type="GeneID" id="20530702"/>
<dbReference type="OMA" id="SISCIPH"/>
<evidence type="ECO:0000313" key="4">
    <source>
        <dbReference type="Proteomes" id="UP000030693"/>
    </source>
</evidence>
<dbReference type="EMBL" id="KB932216">
    <property type="protein sequence ID" value="KCV67580.1"/>
    <property type="molecule type" value="Genomic_DNA"/>
</dbReference>